<accession>A0A9D2HSX6</accession>
<comment type="caution">
    <text evidence="3">The sequence shown here is derived from an EMBL/GenBank/DDBJ whole genome shotgun (WGS) entry which is preliminary data.</text>
</comment>
<evidence type="ECO:0000256" key="1">
    <source>
        <dbReference type="SAM" id="Phobius"/>
    </source>
</evidence>
<evidence type="ECO:0000313" key="4">
    <source>
        <dbReference type="Proteomes" id="UP000823860"/>
    </source>
</evidence>
<dbReference type="InterPro" id="IPR026841">
    <property type="entry name" value="Aur1/Ipt1"/>
</dbReference>
<feature type="transmembrane region" description="Helical" evidence="1">
    <location>
        <begin position="268"/>
        <end position="287"/>
    </location>
</feature>
<reference evidence="3" key="1">
    <citation type="journal article" date="2021" name="PeerJ">
        <title>Extensive microbial diversity within the chicken gut microbiome revealed by metagenomics and culture.</title>
        <authorList>
            <person name="Gilroy R."/>
            <person name="Ravi A."/>
            <person name="Getino M."/>
            <person name="Pursley I."/>
            <person name="Horton D.L."/>
            <person name="Alikhan N.F."/>
            <person name="Baker D."/>
            <person name="Gharbi K."/>
            <person name="Hall N."/>
            <person name="Watson M."/>
            <person name="Adriaenssens E.M."/>
            <person name="Foster-Nyarko E."/>
            <person name="Jarju S."/>
            <person name="Secka A."/>
            <person name="Antonio M."/>
            <person name="Oren A."/>
            <person name="Chaudhuri R.R."/>
            <person name="La Ragione R."/>
            <person name="Hildebrand F."/>
            <person name="Pallen M.J."/>
        </authorList>
    </citation>
    <scope>NUCLEOTIDE SEQUENCE</scope>
    <source>
        <strain evidence="3">ChiHecec1B25-7008</strain>
    </source>
</reference>
<proteinExistence type="predicted"/>
<sequence>MVIDIFKRVETYKGLFAIEKISLIYNLLTSLLIVLLHDRMDHPAGMLWDRVLIAAVTFVLMYLYRLAPCKFAAFVRVVVQMSLLSYWYPDTYEFNRLFPNLDHLFASAEQSLFGGQPAIWFSQCLPQLWVSEPLNLGYFFYYPMMLIVVLWYFIYRYDLLEKISFVIITSFFIYYFIYIFLPVAGPQFYFPAIGADNVARGVFPAIGDYFNHHQELLPGPGYEHGFFYSLVESSQQVGERPTAAFPSSHVGISTILMIMAWRGSRRLFVCLLPLYLLLCGATVYIQAHYVIDAIAGFLSAFVLYWAVTWMFKKWFARPLFVTAGQRVKVG</sequence>
<dbReference type="Gene3D" id="1.20.144.10">
    <property type="entry name" value="Phosphatidic acid phosphatase type 2/haloperoxidase"/>
    <property type="match status" value="1"/>
</dbReference>
<feature type="transmembrane region" description="Helical" evidence="1">
    <location>
        <begin position="12"/>
        <end position="35"/>
    </location>
</feature>
<dbReference type="SUPFAM" id="SSF48317">
    <property type="entry name" value="Acid phosphatase/Vanadium-dependent haloperoxidase"/>
    <property type="match status" value="1"/>
</dbReference>
<feature type="transmembrane region" description="Helical" evidence="1">
    <location>
        <begin position="47"/>
        <end position="64"/>
    </location>
</feature>
<reference evidence="3" key="2">
    <citation type="submission" date="2021-04" db="EMBL/GenBank/DDBJ databases">
        <authorList>
            <person name="Gilroy R."/>
        </authorList>
    </citation>
    <scope>NUCLEOTIDE SEQUENCE</scope>
    <source>
        <strain evidence="3">ChiHecec1B25-7008</strain>
    </source>
</reference>
<keyword evidence="1" id="KW-1133">Transmembrane helix</keyword>
<name>A0A9D2HSX6_9BACE</name>
<dbReference type="EMBL" id="DWZE01000069">
    <property type="protein sequence ID" value="HJA83533.1"/>
    <property type="molecule type" value="Genomic_DNA"/>
</dbReference>
<dbReference type="Proteomes" id="UP000823860">
    <property type="component" value="Unassembled WGS sequence"/>
</dbReference>
<gene>
    <name evidence="3" type="ORF">H9785_06170</name>
</gene>
<feature type="transmembrane region" description="Helical" evidence="1">
    <location>
        <begin position="163"/>
        <end position="181"/>
    </location>
</feature>
<keyword evidence="1" id="KW-0812">Transmembrane</keyword>
<evidence type="ECO:0000259" key="2">
    <source>
        <dbReference type="Pfam" id="PF14378"/>
    </source>
</evidence>
<evidence type="ECO:0000313" key="3">
    <source>
        <dbReference type="EMBL" id="HJA83533.1"/>
    </source>
</evidence>
<dbReference type="AlphaFoldDB" id="A0A9D2HSX6"/>
<dbReference type="GO" id="GO:0016020">
    <property type="term" value="C:membrane"/>
    <property type="evidence" value="ECO:0007669"/>
    <property type="project" value="UniProtKB-SubCell"/>
</dbReference>
<keyword evidence="1" id="KW-0472">Membrane</keyword>
<organism evidence="3 4">
    <name type="scientific">Candidatus Bacteroides intestinavium</name>
    <dbReference type="NCBI Taxonomy" id="2838469"/>
    <lineage>
        <taxon>Bacteria</taxon>
        <taxon>Pseudomonadati</taxon>
        <taxon>Bacteroidota</taxon>
        <taxon>Bacteroidia</taxon>
        <taxon>Bacteroidales</taxon>
        <taxon>Bacteroidaceae</taxon>
        <taxon>Bacteroides</taxon>
    </lineage>
</organism>
<feature type="domain" description="Inositolphosphotransferase Aur1/Ipt1" evidence="2">
    <location>
        <begin position="109"/>
        <end position="305"/>
    </location>
</feature>
<protein>
    <submittedName>
        <fullName evidence="3">Phosphatase PAP2 family protein</fullName>
    </submittedName>
</protein>
<feature type="transmembrane region" description="Helical" evidence="1">
    <location>
        <begin position="293"/>
        <end position="311"/>
    </location>
</feature>
<dbReference type="Pfam" id="PF14378">
    <property type="entry name" value="PAP2_3"/>
    <property type="match status" value="1"/>
</dbReference>
<dbReference type="InterPro" id="IPR036938">
    <property type="entry name" value="PAP2/HPO_sf"/>
</dbReference>
<feature type="transmembrane region" description="Helical" evidence="1">
    <location>
        <begin position="136"/>
        <end position="154"/>
    </location>
</feature>